<reference evidence="3" key="1">
    <citation type="submission" date="2023-07" db="EMBL/GenBank/DDBJ databases">
        <title>Whole genome shotgun sequence of Streptomyces spororaveus NBRC 15456.</title>
        <authorList>
            <person name="Komaki H."/>
            <person name="Tamura T."/>
        </authorList>
    </citation>
    <scope>NUCLEOTIDE SEQUENCE [LARGE SCALE GENOMIC DNA]</scope>
    <source>
        <strain evidence="3">NBRC 15456</strain>
    </source>
</reference>
<name>A0ABQ3TPG9_9ACTN</name>
<feature type="region of interest" description="Disordered" evidence="1">
    <location>
        <begin position="1"/>
        <end position="22"/>
    </location>
</feature>
<sequence length="113" mass="12024">MCAGAVETGVRDGCQADTSRAEDPDRIHLGHVAFGDALVDAADGDGVGVGRSRRLRLSRPWKASVFTTLPSSLAYVKEVAPPGWTGLDRPRMGRSVPCVGLSAPCRPLHTVQW</sequence>
<evidence type="ECO:0000313" key="2">
    <source>
        <dbReference type="EMBL" id="GHI82310.1"/>
    </source>
</evidence>
<dbReference type="EMBL" id="BNED01000005">
    <property type="protein sequence ID" value="GHI82310.1"/>
    <property type="molecule type" value="Genomic_DNA"/>
</dbReference>
<protein>
    <submittedName>
        <fullName evidence="2">Uncharacterized protein</fullName>
    </submittedName>
</protein>
<evidence type="ECO:0000313" key="3">
    <source>
        <dbReference type="Proteomes" id="UP000608522"/>
    </source>
</evidence>
<comment type="caution">
    <text evidence="2">The sequence shown here is derived from an EMBL/GenBank/DDBJ whole genome shotgun (WGS) entry which is preliminary data.</text>
</comment>
<keyword evidence="3" id="KW-1185">Reference proteome</keyword>
<accession>A0ABQ3TPG9</accession>
<dbReference type="Proteomes" id="UP000608522">
    <property type="component" value="Unassembled WGS sequence"/>
</dbReference>
<evidence type="ECO:0000256" key="1">
    <source>
        <dbReference type="SAM" id="MobiDB-lite"/>
    </source>
</evidence>
<gene>
    <name evidence="2" type="ORF">Sspor_78710</name>
</gene>
<organism evidence="2 3">
    <name type="scientific">Streptomyces spororaveus</name>
    <dbReference type="NCBI Taxonomy" id="284039"/>
    <lineage>
        <taxon>Bacteria</taxon>
        <taxon>Bacillati</taxon>
        <taxon>Actinomycetota</taxon>
        <taxon>Actinomycetes</taxon>
        <taxon>Kitasatosporales</taxon>
        <taxon>Streptomycetaceae</taxon>
        <taxon>Streptomyces</taxon>
    </lineage>
</organism>
<proteinExistence type="predicted"/>